<dbReference type="GO" id="GO:0045892">
    <property type="term" value="P:negative regulation of DNA-templated transcription"/>
    <property type="evidence" value="ECO:0007669"/>
    <property type="project" value="TreeGrafter"/>
</dbReference>
<dbReference type="InterPro" id="IPR043135">
    <property type="entry name" value="Fur_C"/>
</dbReference>
<dbReference type="SUPFAM" id="SSF46785">
    <property type="entry name" value="Winged helix' DNA-binding domain"/>
    <property type="match status" value="1"/>
</dbReference>
<feature type="binding site" evidence="7">
    <location>
        <position position="123"/>
    </location>
    <ligand>
        <name>Zn(2+)</name>
        <dbReference type="ChEBI" id="CHEBI:29105"/>
    </ligand>
</feature>
<evidence type="ECO:0000256" key="1">
    <source>
        <dbReference type="ARBA" id="ARBA00007957"/>
    </source>
</evidence>
<feature type="binding site" evidence="7">
    <location>
        <position position="161"/>
    </location>
    <ligand>
        <name>Zn(2+)</name>
        <dbReference type="ChEBI" id="CHEBI:29105"/>
    </ligand>
</feature>
<dbReference type="GO" id="GO:1900376">
    <property type="term" value="P:regulation of secondary metabolite biosynthetic process"/>
    <property type="evidence" value="ECO:0007669"/>
    <property type="project" value="TreeGrafter"/>
</dbReference>
<evidence type="ECO:0000256" key="3">
    <source>
        <dbReference type="ARBA" id="ARBA00022833"/>
    </source>
</evidence>
<keyword evidence="5" id="KW-0238">DNA-binding</keyword>
<feature type="binding site" evidence="7">
    <location>
        <position position="120"/>
    </location>
    <ligand>
        <name>Zn(2+)</name>
        <dbReference type="ChEBI" id="CHEBI:29105"/>
    </ligand>
</feature>
<keyword evidence="6" id="KW-0804">Transcription</keyword>
<evidence type="ECO:0000256" key="7">
    <source>
        <dbReference type="PIRSR" id="PIRSR602481-1"/>
    </source>
</evidence>
<dbReference type="AlphaFoldDB" id="A0A8H8Z1G1"/>
<dbReference type="Proteomes" id="UP000601736">
    <property type="component" value="Unassembled WGS sequence"/>
</dbReference>
<name>A0A8H8Z1G1_9PROT</name>
<evidence type="ECO:0000256" key="2">
    <source>
        <dbReference type="ARBA" id="ARBA00022491"/>
    </source>
</evidence>
<dbReference type="Gene3D" id="3.30.1490.190">
    <property type="match status" value="1"/>
</dbReference>
<dbReference type="RefSeq" id="WP_204800257.1">
    <property type="nucleotide sequence ID" value="NZ_CAJNAP010000045.1"/>
</dbReference>
<protein>
    <submittedName>
        <fullName evidence="8">Fur family transcriptional regulator</fullName>
    </submittedName>
</protein>
<dbReference type="InterPro" id="IPR036388">
    <property type="entry name" value="WH-like_DNA-bd_sf"/>
</dbReference>
<dbReference type="Gene3D" id="1.10.10.10">
    <property type="entry name" value="Winged helix-like DNA-binding domain superfamily/Winged helix DNA-binding domain"/>
    <property type="match status" value="1"/>
</dbReference>
<dbReference type="InterPro" id="IPR036390">
    <property type="entry name" value="WH_DNA-bd_sf"/>
</dbReference>
<keyword evidence="3 7" id="KW-0862">Zinc</keyword>
<dbReference type="PANTHER" id="PTHR33202:SF6">
    <property type="entry name" value="ZINC UPTAKE REGULATION PROTEIN"/>
    <property type="match status" value="1"/>
</dbReference>
<comment type="similarity">
    <text evidence="1">Belongs to the Fur family.</text>
</comment>
<dbReference type="GO" id="GO:0005829">
    <property type="term" value="C:cytosol"/>
    <property type="evidence" value="ECO:0007669"/>
    <property type="project" value="TreeGrafter"/>
</dbReference>
<reference evidence="8" key="1">
    <citation type="submission" date="2021-02" db="EMBL/GenBank/DDBJ databases">
        <authorList>
            <person name="Han P."/>
        </authorList>
    </citation>
    <scope>NUCLEOTIDE SEQUENCE</scope>
    <source>
        <strain evidence="8">Nitrosomonas nitrosa 18-3D</strain>
    </source>
</reference>
<feature type="binding site" evidence="7">
    <location>
        <position position="164"/>
    </location>
    <ligand>
        <name>Zn(2+)</name>
        <dbReference type="ChEBI" id="CHEBI:29105"/>
    </ligand>
</feature>
<sequence>MNTASSFIESWEMIKMSVDIDHIIQKSQEACASAGAKLTPKRRNVLVVLLSSPIPLSAYEIAERYKTRFNESLPVMSVYRILDFLIHEKLVHKLETASLYVACAHIACDHQHETPQFLICDRCLTVKEIGIKKHIMLELARSIQTTGFTLAHQQLELHGLCARCQNDSR</sequence>
<dbReference type="GO" id="GO:0008270">
    <property type="term" value="F:zinc ion binding"/>
    <property type="evidence" value="ECO:0007669"/>
    <property type="project" value="TreeGrafter"/>
</dbReference>
<evidence type="ECO:0000313" key="9">
    <source>
        <dbReference type="Proteomes" id="UP000601736"/>
    </source>
</evidence>
<proteinExistence type="inferred from homology"/>
<accession>A0A8H8Z1G1</accession>
<organism evidence="8 9">
    <name type="scientific">Nitrosomonas nitrosa</name>
    <dbReference type="NCBI Taxonomy" id="52442"/>
    <lineage>
        <taxon>Bacteria</taxon>
        <taxon>Pseudomonadati</taxon>
        <taxon>Pseudomonadota</taxon>
        <taxon>Betaproteobacteria</taxon>
        <taxon>Nitrosomonadales</taxon>
        <taxon>Nitrosomonadaceae</taxon>
        <taxon>Nitrosomonas</taxon>
    </lineage>
</organism>
<evidence type="ECO:0000256" key="6">
    <source>
        <dbReference type="ARBA" id="ARBA00023163"/>
    </source>
</evidence>
<dbReference type="PANTHER" id="PTHR33202">
    <property type="entry name" value="ZINC UPTAKE REGULATION PROTEIN"/>
    <property type="match status" value="1"/>
</dbReference>
<dbReference type="EMBL" id="CAJNAP010000045">
    <property type="protein sequence ID" value="CAE6513928.1"/>
    <property type="molecule type" value="Genomic_DNA"/>
</dbReference>
<keyword evidence="4" id="KW-0805">Transcription regulation</keyword>
<dbReference type="GO" id="GO:0000976">
    <property type="term" value="F:transcription cis-regulatory region binding"/>
    <property type="evidence" value="ECO:0007669"/>
    <property type="project" value="TreeGrafter"/>
</dbReference>
<dbReference type="Pfam" id="PF01475">
    <property type="entry name" value="FUR"/>
    <property type="match status" value="1"/>
</dbReference>
<dbReference type="GO" id="GO:0003700">
    <property type="term" value="F:DNA-binding transcription factor activity"/>
    <property type="evidence" value="ECO:0007669"/>
    <property type="project" value="InterPro"/>
</dbReference>
<evidence type="ECO:0000256" key="4">
    <source>
        <dbReference type="ARBA" id="ARBA00023015"/>
    </source>
</evidence>
<comment type="cofactor">
    <cofactor evidence="7">
        <name>Zn(2+)</name>
        <dbReference type="ChEBI" id="CHEBI:29105"/>
    </cofactor>
    <text evidence="7">Binds 1 zinc ion per subunit.</text>
</comment>
<dbReference type="InterPro" id="IPR002481">
    <property type="entry name" value="FUR"/>
</dbReference>
<comment type="caution">
    <text evidence="8">The sequence shown here is derived from an EMBL/GenBank/DDBJ whole genome shotgun (WGS) entry which is preliminary data.</text>
</comment>
<gene>
    <name evidence="8" type="ORF">NMYAN_50009</name>
</gene>
<evidence type="ECO:0000313" key="8">
    <source>
        <dbReference type="EMBL" id="CAE6513928.1"/>
    </source>
</evidence>
<keyword evidence="7" id="KW-0479">Metal-binding</keyword>
<evidence type="ECO:0000256" key="5">
    <source>
        <dbReference type="ARBA" id="ARBA00023125"/>
    </source>
</evidence>
<keyword evidence="2" id="KW-0678">Repressor</keyword>